<dbReference type="Proteomes" id="UP000789525">
    <property type="component" value="Unassembled WGS sequence"/>
</dbReference>
<dbReference type="EMBL" id="CAJVPT010046901">
    <property type="protein sequence ID" value="CAG8738992.1"/>
    <property type="molecule type" value="Genomic_DNA"/>
</dbReference>
<proteinExistence type="predicted"/>
<gene>
    <name evidence="1" type="ORF">ACOLOM_LOCUS12062</name>
</gene>
<keyword evidence="2" id="KW-1185">Reference proteome</keyword>
<accession>A0ACA9Q779</accession>
<comment type="caution">
    <text evidence="1">The sequence shown here is derived from an EMBL/GenBank/DDBJ whole genome shotgun (WGS) entry which is preliminary data.</text>
</comment>
<sequence length="363" mass="42328">EDRLDILIGSSNQSSARALMLLRQNNAKEATWLDGLAKLARLNERHYQESLHLLVQLDYNFVATLRFVDRVKDPMGCGGFHFSMTLSLLSNLRGEASVKEEIVEIMNKLGLYDCNEQRLTFIFSSISYDSVRMRSLVRKLLAINGRLNNSQRDALWLLEFYNGFEDFMHLMESLVTRWVEDEDRCIVLEFLETLDGDHRRLEQVIGTLHQYEKGSSLERLSLPNRALKALKRNDYDVDKTLQEWRRLHAVNPRTTHWDYVLKVYAECLYDIEYTVSLLHTLNTQYIGDPFWYDVLVVHTLHICQKTGIKPNANRMKSHFKKHYRYNGKSLWGATIGMKLTHLASVIRDDKKGLYGRIHIAGSR</sequence>
<protein>
    <submittedName>
        <fullName evidence="1">14568_t:CDS:1</fullName>
    </submittedName>
</protein>
<organism evidence="1 2">
    <name type="scientific">Acaulospora colombiana</name>
    <dbReference type="NCBI Taxonomy" id="27376"/>
    <lineage>
        <taxon>Eukaryota</taxon>
        <taxon>Fungi</taxon>
        <taxon>Fungi incertae sedis</taxon>
        <taxon>Mucoromycota</taxon>
        <taxon>Glomeromycotina</taxon>
        <taxon>Glomeromycetes</taxon>
        <taxon>Diversisporales</taxon>
        <taxon>Acaulosporaceae</taxon>
        <taxon>Acaulospora</taxon>
    </lineage>
</organism>
<feature type="non-terminal residue" evidence="1">
    <location>
        <position position="1"/>
    </location>
</feature>
<evidence type="ECO:0000313" key="2">
    <source>
        <dbReference type="Proteomes" id="UP000789525"/>
    </source>
</evidence>
<reference evidence="1" key="1">
    <citation type="submission" date="2021-06" db="EMBL/GenBank/DDBJ databases">
        <authorList>
            <person name="Kallberg Y."/>
            <person name="Tangrot J."/>
            <person name="Rosling A."/>
        </authorList>
    </citation>
    <scope>NUCLEOTIDE SEQUENCE</scope>
    <source>
        <strain evidence="1">CL356</strain>
    </source>
</reference>
<evidence type="ECO:0000313" key="1">
    <source>
        <dbReference type="EMBL" id="CAG8738992.1"/>
    </source>
</evidence>
<name>A0ACA9Q779_9GLOM</name>